<accession>A0A2W1N553</accession>
<feature type="chain" id="PRO_5016021855" description="PA domain-containing protein" evidence="3">
    <location>
        <begin position="20"/>
        <end position="579"/>
    </location>
</feature>
<organism evidence="6 7">
    <name type="scientific">Putridiphycobacter roseus</name>
    <dbReference type="NCBI Taxonomy" id="2219161"/>
    <lineage>
        <taxon>Bacteria</taxon>
        <taxon>Pseudomonadati</taxon>
        <taxon>Bacteroidota</taxon>
        <taxon>Flavobacteriia</taxon>
        <taxon>Flavobacteriales</taxon>
        <taxon>Crocinitomicaceae</taxon>
        <taxon>Putridiphycobacter</taxon>
    </lineage>
</organism>
<dbReference type="PANTHER" id="PTHR22702">
    <property type="entry name" value="PROTEASE-ASSOCIATED DOMAIN-CONTAINING PROTEIN"/>
    <property type="match status" value="1"/>
</dbReference>
<evidence type="ECO:0000256" key="3">
    <source>
        <dbReference type="SAM" id="SignalP"/>
    </source>
</evidence>
<dbReference type="EMBL" id="QKSB01000001">
    <property type="protein sequence ID" value="PZE18944.1"/>
    <property type="molecule type" value="Genomic_DNA"/>
</dbReference>
<dbReference type="SUPFAM" id="SSF52025">
    <property type="entry name" value="PA domain"/>
    <property type="match status" value="1"/>
</dbReference>
<dbReference type="OrthoDB" id="5377264at2"/>
<evidence type="ECO:0000259" key="5">
    <source>
        <dbReference type="Pfam" id="PF18962"/>
    </source>
</evidence>
<keyword evidence="1 3" id="KW-0732">Signal</keyword>
<evidence type="ECO:0000256" key="1">
    <source>
        <dbReference type="ARBA" id="ARBA00022729"/>
    </source>
</evidence>
<feature type="domain" description="Secretion system C-terminal sorting" evidence="5">
    <location>
        <begin position="504"/>
        <end position="570"/>
    </location>
</feature>
<dbReference type="Gene3D" id="3.50.30.30">
    <property type="match status" value="1"/>
</dbReference>
<dbReference type="CDD" id="cd04818">
    <property type="entry name" value="PA_subtilisin_1"/>
    <property type="match status" value="1"/>
</dbReference>
<evidence type="ECO:0008006" key="8">
    <source>
        <dbReference type="Google" id="ProtNLM"/>
    </source>
</evidence>
<feature type="signal peptide" evidence="3">
    <location>
        <begin position="1"/>
        <end position="19"/>
    </location>
</feature>
<reference evidence="6 7" key="1">
    <citation type="submission" date="2018-06" db="EMBL/GenBank/DDBJ databases">
        <title>The draft genome sequence of Crocinitomix sp. SM1701.</title>
        <authorList>
            <person name="Zhang X."/>
        </authorList>
    </citation>
    <scope>NUCLEOTIDE SEQUENCE [LARGE SCALE GENOMIC DNA]</scope>
    <source>
        <strain evidence="6 7">SM1701</strain>
    </source>
</reference>
<dbReference type="NCBIfam" id="TIGR04183">
    <property type="entry name" value="Por_Secre_tail"/>
    <property type="match status" value="1"/>
</dbReference>
<protein>
    <recommendedName>
        <fullName evidence="8">PA domain-containing protein</fullName>
    </recommendedName>
</protein>
<dbReference type="Pfam" id="PF02225">
    <property type="entry name" value="PA"/>
    <property type="match status" value="1"/>
</dbReference>
<feature type="domain" description="PA" evidence="4">
    <location>
        <begin position="64"/>
        <end position="148"/>
    </location>
</feature>
<evidence type="ECO:0000313" key="6">
    <source>
        <dbReference type="EMBL" id="PZE18944.1"/>
    </source>
</evidence>
<dbReference type="PANTHER" id="PTHR22702:SF1">
    <property type="entry name" value="PROTEASE-ASSOCIATED DOMAIN-CONTAINING PROTEIN 1"/>
    <property type="match status" value="1"/>
</dbReference>
<dbReference type="RefSeq" id="WP_111061845.1">
    <property type="nucleotide sequence ID" value="NZ_JBHUCU010000007.1"/>
</dbReference>
<dbReference type="AlphaFoldDB" id="A0A2W1N553"/>
<evidence type="ECO:0000313" key="7">
    <source>
        <dbReference type="Proteomes" id="UP000249248"/>
    </source>
</evidence>
<sequence length="579" mass="61202">MKKLLLSFVAFATGLTSIAQVSFYVNPPSMNSGNYSVMYEDATGLDWSMPDPADPANAVDDTLVIVQGVDSLGCDPLTNGTDINGQIAVVWRGDCQFGTKALNAQNAGAIAVVIVNNDGEPVGMAGGDDGLSVTIPVFMISTSTGELLYNEIMGGATVTAFIGNKFGYFANDIGINQKDVLRARQYATPIGLAQDNTEFEVNVGAWVYNYGVNTQANVTLNAKVTANASVLYDETSSAVATIPSGDSVWIALPTFSEATYSLGLYEMVYSVSSDSIDDFIDDNGLNADFLFTDNEYSYSRMDASNLEPSSNQFFQPSDFTSTFGDCIHFTDANASRKTATGLTFAATSATGTTLDGQVLSVEAYEWQDAVTDINDAGFGISLLNGVAIGEYTYATDDQGLAVSVLFDEQLALEDNAHYIFCVISSSQDVFLGYDNGLDYDENISGEDATGNVHGTGHVTSLVNNDGSYSGLGFGSDLSAALVVNMLTTAELGVDDNEVELEKAYPNPAVNTLTIPLNGVDGAGTLNIVDLSGKLISTQQVNLSASKLLVDVSTIANGMYVFNLKLENGKSSTFNVVVGK</sequence>
<dbReference type="InterPro" id="IPR003137">
    <property type="entry name" value="PA_domain"/>
</dbReference>
<gene>
    <name evidence="6" type="ORF">DNU06_03695</name>
</gene>
<proteinExistence type="predicted"/>
<evidence type="ECO:0000256" key="2">
    <source>
        <dbReference type="ARBA" id="ARBA00023180"/>
    </source>
</evidence>
<name>A0A2W1N553_9FLAO</name>
<keyword evidence="2" id="KW-0325">Glycoprotein</keyword>
<comment type="caution">
    <text evidence="6">The sequence shown here is derived from an EMBL/GenBank/DDBJ whole genome shotgun (WGS) entry which is preliminary data.</text>
</comment>
<dbReference type="Proteomes" id="UP000249248">
    <property type="component" value="Unassembled WGS sequence"/>
</dbReference>
<evidence type="ECO:0000259" key="4">
    <source>
        <dbReference type="Pfam" id="PF02225"/>
    </source>
</evidence>
<dbReference type="Pfam" id="PF18962">
    <property type="entry name" value="Por_Secre_tail"/>
    <property type="match status" value="1"/>
</dbReference>
<keyword evidence="7" id="KW-1185">Reference proteome</keyword>
<dbReference type="InterPro" id="IPR026444">
    <property type="entry name" value="Secre_tail"/>
</dbReference>
<dbReference type="InterPro" id="IPR046450">
    <property type="entry name" value="PA_dom_sf"/>
</dbReference>